<keyword evidence="4 8" id="KW-1133">Transmembrane helix</keyword>
<accession>A0A9W7ZZX0</accession>
<protein>
    <submittedName>
        <fullName evidence="9">CorA metal ion transporter</fullName>
    </submittedName>
</protein>
<dbReference type="SUPFAM" id="SSF144083">
    <property type="entry name" value="Magnesium transport protein CorA, transmembrane region"/>
    <property type="match status" value="1"/>
</dbReference>
<reference evidence="9" key="1">
    <citation type="submission" date="2022-07" db="EMBL/GenBank/DDBJ databases">
        <title>Phylogenomic reconstructions and comparative analyses of Kickxellomycotina fungi.</title>
        <authorList>
            <person name="Reynolds N.K."/>
            <person name="Stajich J.E."/>
            <person name="Barry K."/>
            <person name="Grigoriev I.V."/>
            <person name="Crous P."/>
            <person name="Smith M.E."/>
        </authorList>
    </citation>
    <scope>NUCLEOTIDE SEQUENCE</scope>
    <source>
        <strain evidence="9">NBRC 100468</strain>
    </source>
</reference>
<comment type="caution">
    <text evidence="9">The sequence shown here is derived from an EMBL/GenBank/DDBJ whole genome shotgun (WGS) entry which is preliminary data.</text>
</comment>
<dbReference type="SUPFAM" id="SSF143865">
    <property type="entry name" value="CorA soluble domain-like"/>
    <property type="match status" value="1"/>
</dbReference>
<keyword evidence="10" id="KW-1185">Reference proteome</keyword>
<evidence type="ECO:0000256" key="8">
    <source>
        <dbReference type="SAM" id="Phobius"/>
    </source>
</evidence>
<feature type="compositionally biased region" description="Polar residues" evidence="7">
    <location>
        <begin position="654"/>
        <end position="667"/>
    </location>
</feature>
<feature type="region of interest" description="Disordered" evidence="7">
    <location>
        <begin position="373"/>
        <end position="393"/>
    </location>
</feature>
<evidence type="ECO:0000313" key="9">
    <source>
        <dbReference type="EMBL" id="KAJ1914362.1"/>
    </source>
</evidence>
<dbReference type="EMBL" id="JANBPU010000202">
    <property type="protein sequence ID" value="KAJ1914362.1"/>
    <property type="molecule type" value="Genomic_DNA"/>
</dbReference>
<feature type="region of interest" description="Disordered" evidence="7">
    <location>
        <begin position="76"/>
        <end position="106"/>
    </location>
</feature>
<name>A0A9W7ZZX0_9FUNG</name>
<dbReference type="AlphaFoldDB" id="A0A9W7ZZX0"/>
<gene>
    <name evidence="9" type="primary">MNR2_3</name>
    <name evidence="9" type="ORF">H4219_004828</name>
</gene>
<dbReference type="GO" id="GO:0015095">
    <property type="term" value="F:magnesium ion transmembrane transporter activity"/>
    <property type="evidence" value="ECO:0007669"/>
    <property type="project" value="TreeGrafter"/>
</dbReference>
<feature type="region of interest" description="Disordered" evidence="7">
    <location>
        <begin position="29"/>
        <end position="61"/>
    </location>
</feature>
<evidence type="ECO:0000256" key="1">
    <source>
        <dbReference type="ARBA" id="ARBA00004141"/>
    </source>
</evidence>
<keyword evidence="3 8" id="KW-0812">Transmembrane</keyword>
<evidence type="ECO:0000256" key="4">
    <source>
        <dbReference type="ARBA" id="ARBA00022989"/>
    </source>
</evidence>
<evidence type="ECO:0000256" key="7">
    <source>
        <dbReference type="SAM" id="MobiDB-lite"/>
    </source>
</evidence>
<feature type="compositionally biased region" description="Polar residues" evidence="7">
    <location>
        <begin position="96"/>
        <end position="106"/>
    </location>
</feature>
<evidence type="ECO:0000256" key="3">
    <source>
        <dbReference type="ARBA" id="ARBA00022692"/>
    </source>
</evidence>
<comment type="subcellular location">
    <subcellularLocation>
        <location evidence="1">Membrane</location>
        <topology evidence="1">Multi-pass membrane protein</topology>
    </subcellularLocation>
</comment>
<dbReference type="Gene3D" id="3.30.460.20">
    <property type="entry name" value="CorA soluble domain-like"/>
    <property type="match status" value="1"/>
</dbReference>
<dbReference type="Gene3D" id="1.20.58.340">
    <property type="entry name" value="Magnesium transport protein CorA, transmembrane region"/>
    <property type="match status" value="2"/>
</dbReference>
<feature type="transmembrane region" description="Helical" evidence="8">
    <location>
        <begin position="807"/>
        <end position="825"/>
    </location>
</feature>
<evidence type="ECO:0000313" key="10">
    <source>
        <dbReference type="Proteomes" id="UP001150538"/>
    </source>
</evidence>
<dbReference type="GO" id="GO:0010961">
    <property type="term" value="P:intracellular magnesium ion homeostasis"/>
    <property type="evidence" value="ECO:0007669"/>
    <property type="project" value="TreeGrafter"/>
</dbReference>
<dbReference type="InterPro" id="IPR045863">
    <property type="entry name" value="CorA_TM1_TM2"/>
</dbReference>
<comment type="similarity">
    <text evidence="2">Belongs to the CorA metal ion transporter (MIT) (TC 1.A.35) family.</text>
</comment>
<feature type="transmembrane region" description="Helical" evidence="8">
    <location>
        <begin position="837"/>
        <end position="855"/>
    </location>
</feature>
<keyword evidence="5 8" id="KW-0472">Membrane</keyword>
<feature type="region of interest" description="Disordered" evidence="7">
    <location>
        <begin position="619"/>
        <end position="670"/>
    </location>
</feature>
<evidence type="ECO:0000256" key="6">
    <source>
        <dbReference type="SAM" id="Coils"/>
    </source>
</evidence>
<organism evidence="9 10">
    <name type="scientific">Mycoemilia scoparia</name>
    <dbReference type="NCBI Taxonomy" id="417184"/>
    <lineage>
        <taxon>Eukaryota</taxon>
        <taxon>Fungi</taxon>
        <taxon>Fungi incertae sedis</taxon>
        <taxon>Zoopagomycota</taxon>
        <taxon>Kickxellomycotina</taxon>
        <taxon>Kickxellomycetes</taxon>
        <taxon>Kickxellales</taxon>
        <taxon>Kickxellaceae</taxon>
        <taxon>Mycoemilia</taxon>
    </lineage>
</organism>
<dbReference type="InterPro" id="IPR045861">
    <property type="entry name" value="CorA_cytoplasmic_dom"/>
</dbReference>
<dbReference type="PANTHER" id="PTHR21535">
    <property type="entry name" value="MAGNESIUM AND COBALT TRANSPORT PROTEIN/MITOCHONDRIAL IMPORT INNER MEMBRANE TRANSLOCASE SUBUNIT TIM8"/>
    <property type="match status" value="1"/>
</dbReference>
<dbReference type="PANTHER" id="PTHR21535:SF51">
    <property type="entry name" value="MANGANESE RESISTANCE PROTEIN MNR2"/>
    <property type="match status" value="1"/>
</dbReference>
<evidence type="ECO:0000256" key="5">
    <source>
        <dbReference type="ARBA" id="ARBA00023136"/>
    </source>
</evidence>
<feature type="compositionally biased region" description="Low complexity" evidence="7">
    <location>
        <begin position="373"/>
        <end position="389"/>
    </location>
</feature>
<dbReference type="InterPro" id="IPR002523">
    <property type="entry name" value="MgTranspt_CorA/ZnTranspt_ZntB"/>
</dbReference>
<keyword evidence="6" id="KW-0175">Coiled coil</keyword>
<dbReference type="OrthoDB" id="29879at2759"/>
<proteinExistence type="inferred from homology"/>
<dbReference type="Proteomes" id="UP001150538">
    <property type="component" value="Unassembled WGS sequence"/>
</dbReference>
<sequence>MSDRDSFSFSHSDHTELLNNLKLFPCTSPEQLEKSPYKPKRTTIKWSPEMNPSSTSDNISHRQIPHCVQRNLTPKYSSSPSTFTQPAGPARIKFGNDSTSGNSPSKVNWDALRNWVQRDITTTSSTNIHSYTPTLRFKSKESAFCEPERPFTSYLLRHSHEIPDWNVMPKGRLTLFLPGHPVFRANSLGHFNVGSTNFLTLLKNLREADNDESKGGMSNIKSQPNDLFWLDISDPDPEELESLAGIFDIHPLTIENILYDPPSTDKYEKFKNYDFISYRMITSGTKSFANDSAISKSSTFVNNTNYEPTIKAKMSNHTNTNGISTHDKGSCPIASPSILNTITNKLEKMRKSLFHRKTKEEYKDFADYFFNSPPSSSSTSTSSPYSTSSFVGNKQPRSLLTLPRYIKYHITADIPGTKAQATKRAKNIQKEFETNTLPFDLAIQSIQDQKQHDNTKSTPLFIIILPTGIITCHHSHHPQHRFKDNSHSDSGGIDVMVRSSMARLSFECKEKVHINPYYISYCIIDEIVNTMLPICHEMELESERIDHLVLVLHGTDDDDNNNNNNKKKAQLLDRINDQRRQVLWFMGLLGGKKDVVKQLERQIKDIANKLASKISTKDTHRYHHNINDQAGRDEEVVDTDSDEHSNGKDIISGYESSNTTENGQTSPRFDVGDYEYEVSDNPEMENSSNIEATYSLTSILQSEQEKTPLKTTTTTNSFSKLDNIQVPGQIDSDNEDNILSSLKSWADLSRFLNDIHDHIHVMTTSVQQSESVLSRSNVDYMSRISLEITQSSEEGNRLMNRLTSVNVLFMPLYLVVGIWSMKVYVPGQADKGIADFLLMNGAMAVYSMIFVYFMWKYDF</sequence>
<feature type="coiled-coil region" evidence="6">
    <location>
        <begin position="561"/>
        <end position="616"/>
    </location>
</feature>
<feature type="compositionally biased region" description="Polar residues" evidence="7">
    <location>
        <begin position="76"/>
        <end position="85"/>
    </location>
</feature>
<dbReference type="Pfam" id="PF01544">
    <property type="entry name" value="CorA"/>
    <property type="match status" value="1"/>
</dbReference>
<dbReference type="GO" id="GO:0016020">
    <property type="term" value="C:membrane"/>
    <property type="evidence" value="ECO:0007669"/>
    <property type="project" value="UniProtKB-SubCell"/>
</dbReference>
<evidence type="ECO:0000256" key="2">
    <source>
        <dbReference type="ARBA" id="ARBA00009765"/>
    </source>
</evidence>